<evidence type="ECO:0000313" key="1">
    <source>
        <dbReference type="EMBL" id="SHI02497.1"/>
    </source>
</evidence>
<keyword evidence="2" id="KW-1185">Reference proteome</keyword>
<organism evidence="1 2">
    <name type="scientific">Desulfofustis glycolicus DSM 9705</name>
    <dbReference type="NCBI Taxonomy" id="1121409"/>
    <lineage>
        <taxon>Bacteria</taxon>
        <taxon>Pseudomonadati</taxon>
        <taxon>Thermodesulfobacteriota</taxon>
        <taxon>Desulfobulbia</taxon>
        <taxon>Desulfobulbales</taxon>
        <taxon>Desulfocapsaceae</taxon>
        <taxon>Desulfofustis</taxon>
    </lineage>
</organism>
<accession>A0A1M5XRP9</accession>
<proteinExistence type="predicted"/>
<dbReference type="AlphaFoldDB" id="A0A1M5XRP9"/>
<gene>
    <name evidence="1" type="ORF">SAMN02745124_03305</name>
</gene>
<reference evidence="1 2" key="1">
    <citation type="submission" date="2016-11" db="EMBL/GenBank/DDBJ databases">
        <authorList>
            <person name="Jaros S."/>
            <person name="Januszkiewicz K."/>
            <person name="Wedrychowicz H."/>
        </authorList>
    </citation>
    <scope>NUCLEOTIDE SEQUENCE [LARGE SCALE GENOMIC DNA]</scope>
    <source>
        <strain evidence="1 2">DSM 9705</strain>
    </source>
</reference>
<dbReference type="Proteomes" id="UP000184139">
    <property type="component" value="Unassembled WGS sequence"/>
</dbReference>
<name>A0A1M5XRP9_9BACT</name>
<dbReference type="STRING" id="1121409.SAMN02745124_03305"/>
<sequence>MDIDIASFGALVVIDEHSHRVELRSLWQQHSAVIVFVRHFG</sequence>
<dbReference type="EMBL" id="FQXS01000022">
    <property type="protein sequence ID" value="SHI02497.1"/>
    <property type="molecule type" value="Genomic_DNA"/>
</dbReference>
<protein>
    <submittedName>
        <fullName evidence="1">Uncharacterized protein</fullName>
    </submittedName>
</protein>
<evidence type="ECO:0000313" key="2">
    <source>
        <dbReference type="Proteomes" id="UP000184139"/>
    </source>
</evidence>